<feature type="region of interest" description="Disordered" evidence="12">
    <location>
        <begin position="250"/>
        <end position="269"/>
    </location>
</feature>
<sequence>MPWYFPWSEAIKKRACRYLLQHYLGRFLDTKLGLDQLSVDLYKGTGCVKDVNLDVEALNDLSDEQGFPLEFLDGSISEVSVSVPWSALLSDSSFVEIKGLCLVVRPKQQCKNAFMWESMINSMIMTTSMQLAEECLKENEGESFDESQTTFEGLELFAQTLETVLARIKVRVIDTVIRLEYVPQSSFSGVGLEIHVKRMDYFDMAGQDQNVSNGHQIVNEKSAYATKKFRLEGVSIYSDEFASKQKTQSRSCSFDNSSSSDLSSETDHDIKTPKVSDNLILCGKLSGRHEIAIRYKQCENLPGPKMELDVTLGSTVLFFSPRQFHSVHAIFQALLLPTFEINNKSKRNEKPMQLSDYRRIENELQQQIKQATLPSAPGESLSRKGWSTGYLDDSDEEFHAFEPSPTGKIDNYLIPTIQLPSDSPSYGNNGCTETPPMRHSNHSKANSHFSDNGCTPEGENAAVRMRFSVKLGSLVVLLIHEDIFACNSTTGQLAAPSVDKMRSLANFFFGQIGLLPLVGAGIKDLSVTKEKLDAACSKSHLRFILAPVSINGTEQDCTVGTTMELNLTAAVAEILECLVEKSSLVPNTGVDSFPIIRFLPHLDGCQTKPNLHLKFVSHQPGRILQKVRKPSMPEMHINAYFCPCEIEFDMSIVDRITALLNRPSFLCSPKAKFNQMYQEKHISVDAVLDNDSLCQTNIGVSCPKLNVKLRFPIPDLRPVHDLQRNPWWRRCLRPDVLTIELSEVVLKTTVTANDTCTTVHLVCKEAIGIYQEKADEEAHKFLHAAAQDGDDVDIADGASHYDLPRVTLIFRPSRTNGIELDDQDDNDRENDDDADVMTMSTGEALLGIAAEQPSPFSKQRRIHKGQNHRDEGAIFDELVIPGDSEETAEFIALACKMCLTQIDISLPKASLLLPSKQFFETIYNRLSTDLCLWEPSAPEYFASHGKPFHETQNVSNFSGLGSAVLQSPIPNMFIMCKSGAAYESDSESDEDGNGAAFMYMKSRQEQLNGKGKVKSSPSKLCVLVNIGKGSGTLFCHLKDSLGGDSTTHHGEIQFCVENGRFFSVTSFKGDDQTGHICFHASKASLSHNGFVLNSYEDLGDQPSSRLHQTSRVDQVIYPSPNDTRVGREQVENGPMISLAIKIHSDTRQHIKTFKTAIAVQGGILRHRFGPPNQSWFNQLIDFFDVVDYPIAGYRTPTVITELHLNISDCGIDYRPLYLPARAFLNVGTVNVSSNIMALTNSSVLRFVVEDACLYLSNRVSYGTVNLQRDYVCVLEIDVIELSLRLREKQQEAGESRSNFELPETKLPFFELQSSLNLIRLRTCADSCRLLLDLMKYLAEDGDFDEKGIAMSEDSSESGFLLKSGSNSAGGGSLSSLCGLEKESQVNDLMAEAMRDSSPVQQRQSRKPPPKEESVANTTEVFFFPDENQIPIRHVNHVNYQKLPCGNRHQDIQYDIAQQLMDEALDPACDDCPKTEEEFCILENDPGVGFTPRGGEPQVRQLMPASIQVVDGHFSPPIGKTDVLKAPKNFPVPVMRYVLSEMTLIWEIFGGQDFPKSTSSSNPSKSKFHKTVSFTKGKDSPEQVKFCPSADGKNTSQPIGKRSNGWHRCQNMRGGFNRQQDVKLELQMNKVRLIHEVYPDDTFQASRQVLTIADIEIRDRLAESHINKLLYQYCCEARPRQAHANMILVKALHIRPDLHLPALECCLKVSILPLRLHLDQDTLAFMTDFFAAMSEVGCHDEEDGGRSATNGPIPAPVMGLAADIVSPGPCMKEFTHQRDSASTVDCNDLSTSPPVYFRSFIFSPDVLIRFDYHGKGVDLSQGPSFSGLLVGLGQLNCSQLTLKRLSHRHGLLGIHKLIAYALNEWLMDIKKNQLPSIMAGVGPMHSIVQLVQGIRDLFWLPVEQFQKDGRIVRGLQRGANAFSTSAALAILELTSRVVQTLQSAAETAYDVVSPGPSVRRSRTGSRGRRRRQVQPVDIRDGVAKAYQVVKEGLGETAQTLVRVANEEAEQKGMTGAVGGVLRQIPPIVVKPIILATEATFNVIGGVQSQLMPDTRKEACDKWRRDD</sequence>
<evidence type="ECO:0000256" key="6">
    <source>
        <dbReference type="ARBA" id="ARBA00022824"/>
    </source>
</evidence>
<dbReference type="GO" id="GO:0034045">
    <property type="term" value="C:phagophore assembly site membrane"/>
    <property type="evidence" value="ECO:0007669"/>
    <property type="project" value="UniProtKB-SubCell"/>
</dbReference>
<comment type="catalytic activity">
    <reaction evidence="11">
        <text>a 1,2-diacyl-sn-glycero-3-phosphoethanolamine(in) = a 1,2-diacyl-sn-glycero-3-phosphoethanolamine(out)</text>
        <dbReference type="Rhea" id="RHEA:38895"/>
        <dbReference type="ChEBI" id="CHEBI:64612"/>
    </reaction>
</comment>
<accession>A0AAD5KTZ3</accession>
<keyword evidence="5" id="KW-0813">Transport</keyword>
<keyword evidence="6" id="KW-0256">Endoplasmic reticulum</keyword>
<evidence type="ECO:0000256" key="7">
    <source>
        <dbReference type="ARBA" id="ARBA00023006"/>
    </source>
</evidence>
<feature type="compositionally biased region" description="Low complexity" evidence="12">
    <location>
        <begin position="250"/>
        <end position="263"/>
    </location>
</feature>
<dbReference type="PANTHER" id="PTHR13190">
    <property type="entry name" value="AUTOPHAGY-RELATED 2, ISOFORM A"/>
    <property type="match status" value="1"/>
</dbReference>
<feature type="compositionally biased region" description="Low complexity" evidence="12">
    <location>
        <begin position="1555"/>
        <end position="1564"/>
    </location>
</feature>
<comment type="catalytic activity">
    <reaction evidence="10">
        <text>a 1,2-diacyl-sn-glycero-3-phospho-L-serine(in) = a 1,2-diacyl-sn-glycero-3-phospho-L-serine(out)</text>
        <dbReference type="Rhea" id="RHEA:38663"/>
        <dbReference type="ChEBI" id="CHEBI:57262"/>
    </reaction>
</comment>
<reference evidence="13 14" key="1">
    <citation type="submission" date="2022-05" db="EMBL/GenBank/DDBJ databases">
        <title>A multi-omics perspective on studying reproductive biology in Daphnia sinensis.</title>
        <authorList>
            <person name="Jia J."/>
        </authorList>
    </citation>
    <scope>NUCLEOTIDE SEQUENCE [LARGE SCALE GENOMIC DNA]</scope>
    <source>
        <strain evidence="13 14">WSL</strain>
    </source>
</reference>
<dbReference type="GO" id="GO:0043495">
    <property type="term" value="F:protein-membrane adaptor activity"/>
    <property type="evidence" value="ECO:0007669"/>
    <property type="project" value="TreeGrafter"/>
</dbReference>
<evidence type="ECO:0000256" key="11">
    <source>
        <dbReference type="ARBA" id="ARBA00024615"/>
    </source>
</evidence>
<dbReference type="GO" id="GO:0061908">
    <property type="term" value="C:phagophore"/>
    <property type="evidence" value="ECO:0007669"/>
    <property type="project" value="TreeGrafter"/>
</dbReference>
<evidence type="ECO:0000256" key="9">
    <source>
        <dbReference type="ARBA" id="ARBA00023136"/>
    </source>
</evidence>
<evidence type="ECO:0000256" key="10">
    <source>
        <dbReference type="ARBA" id="ARBA00024479"/>
    </source>
</evidence>
<evidence type="ECO:0000256" key="1">
    <source>
        <dbReference type="ARBA" id="ARBA00004406"/>
    </source>
</evidence>
<dbReference type="InterPro" id="IPR026849">
    <property type="entry name" value="ATG2"/>
</dbReference>
<comment type="subcellular location">
    <subcellularLocation>
        <location evidence="1">Endoplasmic reticulum membrane</location>
        <topology evidence="1">Peripheral membrane protein</topology>
    </subcellularLocation>
    <subcellularLocation>
        <location evidence="2">Preautophagosomal structure membrane</location>
        <topology evidence="2">Peripheral membrane protein</topology>
    </subcellularLocation>
</comment>
<feature type="region of interest" description="Disordered" evidence="12">
    <location>
        <begin position="1554"/>
        <end position="1611"/>
    </location>
</feature>
<evidence type="ECO:0000256" key="5">
    <source>
        <dbReference type="ARBA" id="ARBA00022448"/>
    </source>
</evidence>
<keyword evidence="7" id="KW-0072">Autophagy</keyword>
<keyword evidence="14" id="KW-1185">Reference proteome</keyword>
<keyword evidence="9" id="KW-0472">Membrane</keyword>
<dbReference type="GO" id="GO:0032266">
    <property type="term" value="F:phosphatidylinositol-3-phosphate binding"/>
    <property type="evidence" value="ECO:0007669"/>
    <property type="project" value="TreeGrafter"/>
</dbReference>
<dbReference type="GO" id="GO:0000045">
    <property type="term" value="P:autophagosome assembly"/>
    <property type="evidence" value="ECO:0007669"/>
    <property type="project" value="TreeGrafter"/>
</dbReference>
<feature type="compositionally biased region" description="Basic residues" evidence="12">
    <location>
        <begin position="1958"/>
        <end position="1971"/>
    </location>
</feature>
<evidence type="ECO:0000256" key="12">
    <source>
        <dbReference type="SAM" id="MobiDB-lite"/>
    </source>
</evidence>
<keyword evidence="8" id="KW-0445">Lipid transport</keyword>
<evidence type="ECO:0000313" key="14">
    <source>
        <dbReference type="Proteomes" id="UP000820818"/>
    </source>
</evidence>
<comment type="caution">
    <text evidence="13">The sequence shown here is derived from an EMBL/GenBank/DDBJ whole genome shotgun (WGS) entry which is preliminary data.</text>
</comment>
<evidence type="ECO:0000256" key="3">
    <source>
        <dbReference type="ARBA" id="ARBA00009714"/>
    </source>
</evidence>
<dbReference type="GO" id="GO:0061709">
    <property type="term" value="P:reticulophagy"/>
    <property type="evidence" value="ECO:0007669"/>
    <property type="project" value="TreeGrafter"/>
</dbReference>
<dbReference type="Pfam" id="PF13329">
    <property type="entry name" value="ATG2_CAD"/>
    <property type="match status" value="3"/>
</dbReference>
<dbReference type="GO" id="GO:0005789">
    <property type="term" value="C:endoplasmic reticulum membrane"/>
    <property type="evidence" value="ECO:0007669"/>
    <property type="project" value="UniProtKB-SubCell"/>
</dbReference>
<feature type="region of interest" description="Disordered" evidence="12">
    <location>
        <begin position="1951"/>
        <end position="1971"/>
    </location>
</feature>
<dbReference type="GO" id="GO:0061723">
    <property type="term" value="P:glycophagy"/>
    <property type="evidence" value="ECO:0007669"/>
    <property type="project" value="TreeGrafter"/>
</dbReference>
<dbReference type="PANTHER" id="PTHR13190:SF1">
    <property type="entry name" value="AUTOPHAGY-RELATED 2, ISOFORM A"/>
    <property type="match status" value="1"/>
</dbReference>
<dbReference type="GO" id="GO:0006869">
    <property type="term" value="P:lipid transport"/>
    <property type="evidence" value="ECO:0007669"/>
    <property type="project" value="UniProtKB-KW"/>
</dbReference>
<dbReference type="Proteomes" id="UP000820818">
    <property type="component" value="Linkage Group LG3"/>
</dbReference>
<evidence type="ECO:0000256" key="8">
    <source>
        <dbReference type="ARBA" id="ARBA00023055"/>
    </source>
</evidence>
<evidence type="ECO:0000256" key="2">
    <source>
        <dbReference type="ARBA" id="ARBA00004623"/>
    </source>
</evidence>
<name>A0AAD5KTZ3_9CRUS</name>
<comment type="similarity">
    <text evidence="3">Belongs to the ATG2 family.</text>
</comment>
<proteinExistence type="inferred from homology"/>
<organism evidence="13 14">
    <name type="scientific">Daphnia sinensis</name>
    <dbReference type="NCBI Taxonomy" id="1820382"/>
    <lineage>
        <taxon>Eukaryota</taxon>
        <taxon>Metazoa</taxon>
        <taxon>Ecdysozoa</taxon>
        <taxon>Arthropoda</taxon>
        <taxon>Crustacea</taxon>
        <taxon>Branchiopoda</taxon>
        <taxon>Diplostraca</taxon>
        <taxon>Cladocera</taxon>
        <taxon>Anomopoda</taxon>
        <taxon>Daphniidae</taxon>
        <taxon>Daphnia</taxon>
        <taxon>Daphnia similis group</taxon>
    </lineage>
</organism>
<protein>
    <recommendedName>
        <fullName evidence="4">Autophagy-related protein 2</fullName>
    </recommendedName>
</protein>
<feature type="region of interest" description="Disordered" evidence="12">
    <location>
        <begin position="1392"/>
        <end position="1415"/>
    </location>
</feature>
<evidence type="ECO:0000256" key="4">
    <source>
        <dbReference type="ARBA" id="ARBA00018070"/>
    </source>
</evidence>
<dbReference type="GO" id="GO:0000422">
    <property type="term" value="P:autophagy of mitochondrion"/>
    <property type="evidence" value="ECO:0007669"/>
    <property type="project" value="TreeGrafter"/>
</dbReference>
<gene>
    <name evidence="13" type="ORF">GHT06_011482</name>
</gene>
<dbReference type="EMBL" id="WJBH02000003">
    <property type="protein sequence ID" value="KAI9560541.1"/>
    <property type="molecule type" value="Genomic_DNA"/>
</dbReference>
<dbReference type="GO" id="GO:0034727">
    <property type="term" value="P:piecemeal microautophagy of the nucleus"/>
    <property type="evidence" value="ECO:0007669"/>
    <property type="project" value="TreeGrafter"/>
</dbReference>
<evidence type="ECO:0000313" key="13">
    <source>
        <dbReference type="EMBL" id="KAI9560541.1"/>
    </source>
</evidence>